<dbReference type="SUPFAM" id="SSF53223">
    <property type="entry name" value="Aminoacid dehydrogenase-like, N-terminal domain"/>
    <property type="match status" value="1"/>
</dbReference>
<feature type="domain" description="Glutamate/phenylalanine/leucine/valine/L-tryptophan dehydrogenase C-terminal" evidence="11">
    <location>
        <begin position="206"/>
        <end position="448"/>
    </location>
</feature>
<dbReference type="FunFam" id="1.10.285.10:FF:000001">
    <property type="entry name" value="Glutamate dehydrogenase"/>
    <property type="match status" value="1"/>
</dbReference>
<dbReference type="FunFam" id="3.40.50.720:FF:000030">
    <property type="entry name" value="Glutamate dehydrogenase"/>
    <property type="match status" value="1"/>
</dbReference>
<dbReference type="AlphaFoldDB" id="A0A1C9W718"/>
<dbReference type="Pfam" id="PF02812">
    <property type="entry name" value="ELFV_dehydrog_N"/>
    <property type="match status" value="1"/>
</dbReference>
<dbReference type="PANTHER" id="PTHR43571:SF1">
    <property type="entry name" value="NADP-SPECIFIC GLUTAMATE DEHYDROGENASE 1-RELATED"/>
    <property type="match status" value="1"/>
</dbReference>
<keyword evidence="8" id="KW-0547">Nucleotide-binding</keyword>
<dbReference type="Gene3D" id="3.40.50.720">
    <property type="entry name" value="NAD(P)-binding Rossmann-like Domain"/>
    <property type="match status" value="1"/>
</dbReference>
<comment type="similarity">
    <text evidence="2 6 10">Belongs to the Glu/Leu/Phe/Val dehydrogenases family.</text>
</comment>
<evidence type="ECO:0000256" key="8">
    <source>
        <dbReference type="PIRSR" id="PIRSR000185-2"/>
    </source>
</evidence>
<feature type="active site" description="Proton donor" evidence="7">
    <location>
        <position position="130"/>
    </location>
</feature>
<evidence type="ECO:0000259" key="11">
    <source>
        <dbReference type="SMART" id="SM00839"/>
    </source>
</evidence>
<dbReference type="PIRSF" id="PIRSF000185">
    <property type="entry name" value="Glu_DH"/>
    <property type="match status" value="1"/>
</dbReference>
<dbReference type="Gene3D" id="3.40.50.10860">
    <property type="entry name" value="Leucine Dehydrogenase, chain A, domain 1"/>
    <property type="match status" value="1"/>
</dbReference>
<dbReference type="Pfam" id="PF00208">
    <property type="entry name" value="ELFV_dehydrog"/>
    <property type="match status" value="1"/>
</dbReference>
<evidence type="ECO:0000256" key="6">
    <source>
        <dbReference type="PIRNR" id="PIRNR000185"/>
    </source>
</evidence>
<evidence type="ECO:0000256" key="9">
    <source>
        <dbReference type="PIRSR" id="PIRSR000185-3"/>
    </source>
</evidence>
<dbReference type="Proteomes" id="UP000095672">
    <property type="component" value="Chromosome"/>
</dbReference>
<dbReference type="STRING" id="1769779.AUP74_01510"/>
<feature type="binding site" evidence="8">
    <location>
        <position position="94"/>
    </location>
    <ligand>
        <name>substrate</name>
    </ligand>
</feature>
<feature type="binding site" evidence="8">
    <location>
        <position position="118"/>
    </location>
    <ligand>
        <name>substrate</name>
    </ligand>
</feature>
<dbReference type="PATRIC" id="fig|1769779.3.peg.1507"/>
<feature type="binding site" evidence="8">
    <location>
        <position position="213"/>
    </location>
    <ligand>
        <name>NAD(+)</name>
        <dbReference type="ChEBI" id="CHEBI:57540"/>
    </ligand>
</feature>
<evidence type="ECO:0000313" key="12">
    <source>
        <dbReference type="EMBL" id="AOS96946.1"/>
    </source>
</evidence>
<comment type="function">
    <text evidence="1">Catalyzes the reversible oxidative deamination of glutamate to alpha-ketoglutarate and ammonia.</text>
</comment>
<keyword evidence="8" id="KW-0520">NAD</keyword>
<evidence type="ECO:0000256" key="10">
    <source>
        <dbReference type="RuleBase" id="RU004417"/>
    </source>
</evidence>
<dbReference type="GO" id="GO:0006537">
    <property type="term" value="P:glutamate biosynthetic process"/>
    <property type="evidence" value="ECO:0007669"/>
    <property type="project" value="TreeGrafter"/>
</dbReference>
<dbReference type="InterPro" id="IPR006095">
    <property type="entry name" value="Glu/Leu/Phe/Val/Trp_DH"/>
</dbReference>
<dbReference type="NCBIfam" id="NF006929">
    <property type="entry name" value="PRK09414.1"/>
    <property type="match status" value="1"/>
</dbReference>
<reference evidence="13" key="1">
    <citation type="submission" date="2016-01" db="EMBL/GenBank/DDBJ databases">
        <title>Complete genome sequence of Microbulbifer sp. CCB-MM1, a halophile isolated from Matang Mangrove Forest, Perak.</title>
        <authorList>
            <person name="Moh T.H."/>
            <person name="Dinesh B."/>
            <person name="Lau N.-S."/>
            <person name="Go F."/>
            <person name="Alexander Chong S.-C."/>
        </authorList>
    </citation>
    <scope>NUCLEOTIDE SEQUENCE [LARGE SCALE GENOMIC DNA]</scope>
    <source>
        <strain evidence="13">CCB-MM1</strain>
    </source>
</reference>
<dbReference type="EMBL" id="CP014143">
    <property type="protein sequence ID" value="AOS96946.1"/>
    <property type="molecule type" value="Genomic_DNA"/>
</dbReference>
<dbReference type="InterPro" id="IPR050724">
    <property type="entry name" value="Glu_Leu_Phe_Val_DH"/>
</dbReference>
<dbReference type="GO" id="GO:0005829">
    <property type="term" value="C:cytosol"/>
    <property type="evidence" value="ECO:0007669"/>
    <property type="project" value="TreeGrafter"/>
</dbReference>
<sequence>MASSDEQCMENFIGWVGSRNPNEPEFIQAVRDLACDVYGSYSENSAWQSAKILHRLSEPDRIISFRVCWEDDRGKVHVNRGWRVQHCGAIGPYKGGIRFHPSVNVSILKFLAFEQTFKNALTGLPIGGGKGGSDFDPRGRSDREIMRFCQAFMNELYRHIGENTDVPAGDINVGQREIGFLFGQYRRLANTFSGALTGKDIEFGGSHVRLEATGYGLVYFLRCMLARRYQDLENLNVAISGAGNVALHAAQKATELGARVITLSSSKGVLHNSDGIPAEEIERVIDLRMDSTKLLQEIRNNSGGDWHEGEKPWQFECDIALPCATENELAGDDAKSLAHNRCLIVAEGANMPCTEDAIEIFKDKKILHAPGKASNAGGVALSGLEMAQNASFSRWEQERLDEQLLEIMQDIHRQSVEHAGEHDGYVDYHRGANVAAFYRVASAVLAQGIG</sequence>
<dbReference type="GO" id="GO:0004354">
    <property type="term" value="F:glutamate dehydrogenase (NADP+) activity"/>
    <property type="evidence" value="ECO:0007669"/>
    <property type="project" value="UniProtKB-EC"/>
</dbReference>
<dbReference type="InterPro" id="IPR014362">
    <property type="entry name" value="Glu_DH"/>
</dbReference>
<accession>A0A1C9W718</accession>
<dbReference type="OrthoDB" id="9803297at2"/>
<evidence type="ECO:0000256" key="1">
    <source>
        <dbReference type="ARBA" id="ARBA00003868"/>
    </source>
</evidence>
<keyword evidence="4 6" id="KW-0560">Oxidoreductase</keyword>
<protein>
    <recommendedName>
        <fullName evidence="6">Glutamate dehydrogenase</fullName>
    </recommendedName>
</protein>
<evidence type="ECO:0000256" key="4">
    <source>
        <dbReference type="ARBA" id="ARBA00023002"/>
    </source>
</evidence>
<feature type="binding site" evidence="8">
    <location>
        <position position="244"/>
    </location>
    <ligand>
        <name>NAD(+)</name>
        <dbReference type="ChEBI" id="CHEBI:57540"/>
    </ligand>
</feature>
<dbReference type="InterPro" id="IPR006097">
    <property type="entry name" value="Glu/Leu/Phe/Val/Trp_DH_dimer"/>
</dbReference>
<evidence type="ECO:0000256" key="5">
    <source>
        <dbReference type="ARBA" id="ARBA00048584"/>
    </source>
</evidence>
<feature type="binding site" evidence="8">
    <location>
        <position position="169"/>
    </location>
    <ligand>
        <name>substrate</name>
    </ligand>
</feature>
<dbReference type="KEGG" id="micc:AUP74_01510"/>
<dbReference type="PRINTS" id="PR00082">
    <property type="entry name" value="GLFDHDRGNASE"/>
</dbReference>
<evidence type="ECO:0000313" key="13">
    <source>
        <dbReference type="Proteomes" id="UP000095672"/>
    </source>
</evidence>
<dbReference type="InterPro" id="IPR046346">
    <property type="entry name" value="Aminoacid_DH-like_N_sf"/>
</dbReference>
<comment type="subunit">
    <text evidence="3">Homohexamer.</text>
</comment>
<feature type="binding site" evidence="8">
    <location>
        <position position="115"/>
    </location>
    <ligand>
        <name>substrate</name>
    </ligand>
</feature>
<organism evidence="12 13">
    <name type="scientific">Microbulbifer aggregans</name>
    <dbReference type="NCBI Taxonomy" id="1769779"/>
    <lineage>
        <taxon>Bacteria</taxon>
        <taxon>Pseudomonadati</taxon>
        <taxon>Pseudomonadota</taxon>
        <taxon>Gammaproteobacteria</taxon>
        <taxon>Cellvibrionales</taxon>
        <taxon>Microbulbiferaceae</taxon>
        <taxon>Microbulbifer</taxon>
    </lineage>
</organism>
<evidence type="ECO:0000256" key="3">
    <source>
        <dbReference type="ARBA" id="ARBA00011643"/>
    </source>
</evidence>
<gene>
    <name evidence="12" type="primary">gdhB_1</name>
    <name evidence="12" type="ORF">AUP74_01510</name>
</gene>
<dbReference type="PROSITE" id="PS00074">
    <property type="entry name" value="GLFV_DEHYDROGENASE"/>
    <property type="match status" value="1"/>
</dbReference>
<feature type="binding site" evidence="8">
    <location>
        <position position="382"/>
    </location>
    <ligand>
        <name>substrate</name>
    </ligand>
</feature>
<dbReference type="InterPro" id="IPR036291">
    <property type="entry name" value="NAD(P)-bd_dom_sf"/>
</dbReference>
<name>A0A1C9W718_9GAMM</name>
<comment type="catalytic activity">
    <reaction evidence="5">
        <text>L-glutamate + NADP(+) + H2O = 2-oxoglutarate + NH4(+) + NADPH + H(+)</text>
        <dbReference type="Rhea" id="RHEA:11612"/>
        <dbReference type="ChEBI" id="CHEBI:15377"/>
        <dbReference type="ChEBI" id="CHEBI:15378"/>
        <dbReference type="ChEBI" id="CHEBI:16810"/>
        <dbReference type="ChEBI" id="CHEBI:28938"/>
        <dbReference type="ChEBI" id="CHEBI:29985"/>
        <dbReference type="ChEBI" id="CHEBI:57783"/>
        <dbReference type="ChEBI" id="CHEBI:58349"/>
        <dbReference type="EC" id="1.4.1.4"/>
    </reaction>
</comment>
<dbReference type="InterPro" id="IPR006096">
    <property type="entry name" value="Glu/Leu/Phe/Val/Trp_DH_C"/>
</dbReference>
<dbReference type="InterPro" id="IPR033524">
    <property type="entry name" value="Glu/Leu/Phe/Val_DH_AS"/>
</dbReference>
<dbReference type="FunFam" id="3.40.50.10860:FF:000002">
    <property type="entry name" value="Glutamate dehydrogenase"/>
    <property type="match status" value="1"/>
</dbReference>
<keyword evidence="13" id="KW-1185">Reference proteome</keyword>
<dbReference type="SUPFAM" id="SSF51735">
    <property type="entry name" value="NAD(P)-binding Rossmann-fold domains"/>
    <property type="match status" value="1"/>
</dbReference>
<dbReference type="SMART" id="SM00839">
    <property type="entry name" value="ELFV_dehydrog"/>
    <property type="match status" value="1"/>
</dbReference>
<dbReference type="RefSeq" id="WP_069947024.1">
    <property type="nucleotide sequence ID" value="NZ_CP014143.1"/>
</dbReference>
<evidence type="ECO:0000256" key="2">
    <source>
        <dbReference type="ARBA" id="ARBA00006382"/>
    </source>
</evidence>
<dbReference type="Gene3D" id="1.10.285.10">
    <property type="entry name" value="Glutamate Dehydrogenase, chain A, domain 3"/>
    <property type="match status" value="2"/>
</dbReference>
<dbReference type="PANTHER" id="PTHR43571">
    <property type="entry name" value="NADP-SPECIFIC GLUTAMATE DEHYDROGENASE 1-RELATED"/>
    <property type="match status" value="1"/>
</dbReference>
<evidence type="ECO:0000256" key="7">
    <source>
        <dbReference type="PIRSR" id="PIRSR000185-1"/>
    </source>
</evidence>
<feature type="site" description="Important for catalysis" evidence="9">
    <location>
        <position position="170"/>
    </location>
</feature>
<dbReference type="GO" id="GO:0000166">
    <property type="term" value="F:nucleotide binding"/>
    <property type="evidence" value="ECO:0007669"/>
    <property type="project" value="UniProtKB-KW"/>
</dbReference>
<proteinExistence type="inferred from homology"/>